<dbReference type="GO" id="GO:0008270">
    <property type="term" value="F:zinc ion binding"/>
    <property type="evidence" value="ECO:0007669"/>
    <property type="project" value="UniProtKB-UniRule"/>
</dbReference>
<dbReference type="Pfam" id="PF00431">
    <property type="entry name" value="CUB"/>
    <property type="match status" value="1"/>
</dbReference>
<dbReference type="InterPro" id="IPR000859">
    <property type="entry name" value="CUB_dom"/>
</dbReference>
<comment type="cofactor">
    <cofactor evidence="13 14">
        <name>Zn(2+)</name>
        <dbReference type="ChEBI" id="CHEBI:29105"/>
    </cofactor>
    <text evidence="13 14">Binds 1 zinc ion per subunit.</text>
</comment>
<dbReference type="PANTHER" id="PTHR10127">
    <property type="entry name" value="DISCOIDIN, CUB, EGF, LAMININ , AND ZINC METALLOPROTEASE DOMAIN CONTAINING"/>
    <property type="match status" value="1"/>
</dbReference>
<evidence type="ECO:0000259" key="17">
    <source>
        <dbReference type="PROSITE" id="PS51864"/>
    </source>
</evidence>
<evidence type="ECO:0000256" key="6">
    <source>
        <dbReference type="ARBA" id="ARBA00022729"/>
    </source>
</evidence>
<dbReference type="Gene3D" id="3.40.390.10">
    <property type="entry name" value="Collagenase (Catalytic Domain)"/>
    <property type="match status" value="1"/>
</dbReference>
<keyword evidence="4 13" id="KW-0645">Protease</keyword>
<keyword evidence="8 13" id="KW-0862">Zinc</keyword>
<dbReference type="SUPFAM" id="SSF49854">
    <property type="entry name" value="Spermadhesin, CUB domain"/>
    <property type="match status" value="1"/>
</dbReference>
<feature type="binding site" evidence="13">
    <location>
        <position position="202"/>
    </location>
    <ligand>
        <name>Zn(2+)</name>
        <dbReference type="ChEBI" id="CHEBI:29105"/>
        <note>catalytic</note>
    </ligand>
</feature>
<dbReference type="SMART" id="SM00209">
    <property type="entry name" value="TSP1"/>
    <property type="match status" value="1"/>
</dbReference>
<feature type="non-terminal residue" evidence="18">
    <location>
        <position position="1"/>
    </location>
</feature>
<proteinExistence type="predicted"/>
<keyword evidence="6" id="KW-0732">Signal</keyword>
<evidence type="ECO:0000256" key="11">
    <source>
        <dbReference type="ARBA" id="ARBA00023180"/>
    </source>
</evidence>
<dbReference type="PRINTS" id="PR00480">
    <property type="entry name" value="ASTACIN"/>
</dbReference>
<evidence type="ECO:0000256" key="4">
    <source>
        <dbReference type="ARBA" id="ARBA00022670"/>
    </source>
</evidence>
<dbReference type="GO" id="GO:0006508">
    <property type="term" value="P:proteolysis"/>
    <property type="evidence" value="ECO:0007669"/>
    <property type="project" value="UniProtKB-KW"/>
</dbReference>
<evidence type="ECO:0000256" key="1">
    <source>
        <dbReference type="ARBA" id="ARBA00004613"/>
    </source>
</evidence>
<reference evidence="18" key="1">
    <citation type="submission" date="2023-10" db="EMBL/GenBank/DDBJ databases">
        <title>Genome assembly of Pristionchus species.</title>
        <authorList>
            <person name="Yoshida K."/>
            <person name="Sommer R.J."/>
        </authorList>
    </citation>
    <scope>NUCLEOTIDE SEQUENCE</scope>
    <source>
        <strain evidence="18">RS0144</strain>
    </source>
</reference>
<accession>A0AAV5ULN2</accession>
<dbReference type="EC" id="3.4.24.-" evidence="14"/>
<dbReference type="InterPro" id="IPR035914">
    <property type="entry name" value="Sperma_CUB_dom_sf"/>
</dbReference>
<evidence type="ECO:0000256" key="13">
    <source>
        <dbReference type="PROSITE-ProRule" id="PRU01211"/>
    </source>
</evidence>
<comment type="caution">
    <text evidence="18">The sequence shown here is derived from an EMBL/GenBank/DDBJ whole genome shotgun (WGS) entry which is preliminary data.</text>
</comment>
<dbReference type="Gene3D" id="2.60.120.290">
    <property type="entry name" value="Spermadhesin, CUB domain"/>
    <property type="match status" value="1"/>
</dbReference>
<dbReference type="InterPro" id="IPR006026">
    <property type="entry name" value="Peptidase_Metallo"/>
</dbReference>
<keyword evidence="5 13" id="KW-0479">Metal-binding</keyword>
<evidence type="ECO:0000256" key="2">
    <source>
        <dbReference type="ARBA" id="ARBA00022525"/>
    </source>
</evidence>
<dbReference type="PIRSF" id="PIRSF036365">
    <property type="entry name" value="Astacin_nematoda"/>
    <property type="match status" value="1"/>
</dbReference>
<keyword evidence="3" id="KW-0245">EGF-like domain</keyword>
<dbReference type="SMART" id="SM00235">
    <property type="entry name" value="ZnMc"/>
    <property type="match status" value="1"/>
</dbReference>
<dbReference type="GO" id="GO:0005576">
    <property type="term" value="C:extracellular region"/>
    <property type="evidence" value="ECO:0007669"/>
    <property type="project" value="UniProtKB-SubCell"/>
</dbReference>
<dbReference type="AlphaFoldDB" id="A0AAV5ULN2"/>
<evidence type="ECO:0000256" key="9">
    <source>
        <dbReference type="ARBA" id="ARBA00023049"/>
    </source>
</evidence>
<dbReference type="PROSITE" id="PS50092">
    <property type="entry name" value="TSP1"/>
    <property type="match status" value="1"/>
</dbReference>
<evidence type="ECO:0000256" key="15">
    <source>
        <dbReference type="SAM" id="MobiDB-lite"/>
    </source>
</evidence>
<sequence>PLLLSVLIVISSSARVKKASRSSLNKVRELINDETARRQSAIQSDSIDFFADIRRDPREAKHHDELTVNNLEDYFQGDVDLSENQVEVILRNLEGTQLQSDVIRRSKRKVGKTPLYKRWKRKQPISFEFASEIPPSTRNKIRNAMRLWQANTCIRFEENGPSVDRLEFFDGGGCSSFVGRIGGTQGISISTPGCDVVGIISHEIGHALGIFHEQARPDQERHVSVNYNNIPISRWNNFQPVDENHADLLGLPYDTGSVMHYGPYGFSSDPYVPTIRTLDRNLQKTIGQRAGPAFLDFQAINLAYECTEHCSSKPDCQRGGYVHPNNCSTCICPDGLAGTECANIRLSNGPCGGVLRASQVHGFLASPNYPNDYLVNTECYWMIQAPPRGRVFLEIDAEMEFALCEDTCDKSYVEVKYHNDLRLTGARFCCPGAPRKPFVSFSNEMVVIMRGFGGSAKGFRARFWTDADAPDGNALIMVINHTTQAPPLQLTSAMPPIAPPTLLPLPFTLPMLMVVMTTTRRPEPTTTRPFLLTTMTSPSRPMLITPAPRITTTSSTTTEEKLIPVHDCGCQVWTEWQGQCSQQCGGCGKRQRKRTCIKDETCQTVEKRPCNFDACPEGTNFLLNNGEVHLLWRGCCIGLFRRGDSCAAIETNSNPLFSIISELLKTNDAYGPQGSEPPLEGASIRNRKRL</sequence>
<keyword evidence="2" id="KW-0964">Secreted</keyword>
<dbReference type="SMART" id="SM00042">
    <property type="entry name" value="CUB"/>
    <property type="match status" value="1"/>
</dbReference>
<feature type="region of interest" description="Disordered" evidence="15">
    <location>
        <begin position="670"/>
        <end position="690"/>
    </location>
</feature>
<keyword evidence="19" id="KW-1185">Reference proteome</keyword>
<dbReference type="PANTHER" id="PTHR10127:SF810">
    <property type="entry name" value="ZINC METALLOPROTEINASE NAS-38"/>
    <property type="match status" value="1"/>
</dbReference>
<feature type="domain" description="CUB" evidence="16">
    <location>
        <begin position="351"/>
        <end position="466"/>
    </location>
</feature>
<keyword evidence="11" id="KW-0325">Glycoprotein</keyword>
<keyword evidence="9 13" id="KW-0482">Metalloprotease</keyword>
<feature type="domain" description="Peptidase M12A" evidence="17">
    <location>
        <begin position="108"/>
        <end position="307"/>
    </location>
</feature>
<organism evidence="18 19">
    <name type="scientific">Pristionchus entomophagus</name>
    <dbReference type="NCBI Taxonomy" id="358040"/>
    <lineage>
        <taxon>Eukaryota</taxon>
        <taxon>Metazoa</taxon>
        <taxon>Ecdysozoa</taxon>
        <taxon>Nematoda</taxon>
        <taxon>Chromadorea</taxon>
        <taxon>Rhabditida</taxon>
        <taxon>Rhabditina</taxon>
        <taxon>Diplogasteromorpha</taxon>
        <taxon>Diplogasteroidea</taxon>
        <taxon>Neodiplogasteridae</taxon>
        <taxon>Pristionchus</taxon>
    </lineage>
</organism>
<dbReference type="InterPro" id="IPR000884">
    <property type="entry name" value="TSP1_rpt"/>
</dbReference>
<dbReference type="Proteomes" id="UP001432027">
    <property type="component" value="Unassembled WGS sequence"/>
</dbReference>
<dbReference type="PROSITE" id="PS01180">
    <property type="entry name" value="CUB"/>
    <property type="match status" value="1"/>
</dbReference>
<comment type="subcellular location">
    <subcellularLocation>
        <location evidence="1">Secreted</location>
    </subcellularLocation>
</comment>
<dbReference type="InterPro" id="IPR034035">
    <property type="entry name" value="Astacin-like_dom"/>
</dbReference>
<evidence type="ECO:0000259" key="16">
    <source>
        <dbReference type="PROSITE" id="PS01180"/>
    </source>
</evidence>
<dbReference type="GO" id="GO:0004222">
    <property type="term" value="F:metalloendopeptidase activity"/>
    <property type="evidence" value="ECO:0007669"/>
    <property type="project" value="UniProtKB-UniRule"/>
</dbReference>
<dbReference type="InterPro" id="IPR001506">
    <property type="entry name" value="Peptidase_M12A"/>
</dbReference>
<dbReference type="GO" id="GO:0018996">
    <property type="term" value="P:molting cycle, collagen and cuticulin-based cuticle"/>
    <property type="evidence" value="ECO:0007669"/>
    <property type="project" value="InterPro"/>
</dbReference>
<name>A0AAV5ULN2_9BILA</name>
<dbReference type="Pfam" id="PF01400">
    <property type="entry name" value="Astacin"/>
    <property type="match status" value="1"/>
</dbReference>
<protein>
    <recommendedName>
        <fullName evidence="14">Metalloendopeptidase</fullName>
        <ecNumber evidence="14">3.4.24.-</ecNumber>
    </recommendedName>
</protein>
<dbReference type="EMBL" id="BTSX01000006">
    <property type="protein sequence ID" value="GMT07502.1"/>
    <property type="molecule type" value="Genomic_DNA"/>
</dbReference>
<dbReference type="SUPFAM" id="SSF55486">
    <property type="entry name" value="Metalloproteases ('zincins'), catalytic domain"/>
    <property type="match status" value="1"/>
</dbReference>
<dbReference type="FunFam" id="3.40.390.10:FF:000083">
    <property type="entry name" value="Zinc metalloproteinase"/>
    <property type="match status" value="1"/>
</dbReference>
<feature type="active site" evidence="13">
    <location>
        <position position="203"/>
    </location>
</feature>
<keyword evidence="7 13" id="KW-0378">Hydrolase</keyword>
<evidence type="ECO:0000256" key="12">
    <source>
        <dbReference type="PROSITE-ProRule" id="PRU00059"/>
    </source>
</evidence>
<feature type="binding site" evidence="13">
    <location>
        <position position="206"/>
    </location>
    <ligand>
        <name>Zn(2+)</name>
        <dbReference type="ChEBI" id="CHEBI:29105"/>
        <note>catalytic</note>
    </ligand>
</feature>
<gene>
    <name evidence="18" type="ORF">PENTCL1PPCAC_29676</name>
</gene>
<dbReference type="CDD" id="cd00041">
    <property type="entry name" value="CUB"/>
    <property type="match status" value="1"/>
</dbReference>
<evidence type="ECO:0000313" key="18">
    <source>
        <dbReference type="EMBL" id="GMT07502.1"/>
    </source>
</evidence>
<evidence type="ECO:0000256" key="10">
    <source>
        <dbReference type="ARBA" id="ARBA00023157"/>
    </source>
</evidence>
<evidence type="ECO:0000313" key="19">
    <source>
        <dbReference type="Proteomes" id="UP001432027"/>
    </source>
</evidence>
<evidence type="ECO:0000256" key="8">
    <source>
        <dbReference type="ARBA" id="ARBA00022833"/>
    </source>
</evidence>
<evidence type="ECO:0000256" key="5">
    <source>
        <dbReference type="ARBA" id="ARBA00022723"/>
    </source>
</evidence>
<feature type="binding site" evidence="13">
    <location>
        <position position="212"/>
    </location>
    <ligand>
        <name>Zn(2+)</name>
        <dbReference type="ChEBI" id="CHEBI:29105"/>
        <note>catalytic</note>
    </ligand>
</feature>
<dbReference type="InterPro" id="IPR024079">
    <property type="entry name" value="MetalloPept_cat_dom_sf"/>
</dbReference>
<keyword evidence="10" id="KW-1015">Disulfide bond</keyword>
<dbReference type="PROSITE" id="PS51864">
    <property type="entry name" value="ASTACIN"/>
    <property type="match status" value="1"/>
</dbReference>
<dbReference type="InterPro" id="IPR017050">
    <property type="entry name" value="Metallopeptidase_nem"/>
</dbReference>
<comment type="caution">
    <text evidence="12">Lacks conserved residue(s) required for the propagation of feature annotation.</text>
</comment>
<evidence type="ECO:0000256" key="14">
    <source>
        <dbReference type="RuleBase" id="RU361183"/>
    </source>
</evidence>
<dbReference type="CDD" id="cd04280">
    <property type="entry name" value="ZnMc_astacin_like"/>
    <property type="match status" value="1"/>
</dbReference>
<evidence type="ECO:0000256" key="7">
    <source>
        <dbReference type="ARBA" id="ARBA00022801"/>
    </source>
</evidence>
<evidence type="ECO:0000256" key="3">
    <source>
        <dbReference type="ARBA" id="ARBA00022536"/>
    </source>
</evidence>